<keyword evidence="1" id="KW-0175">Coiled coil</keyword>
<dbReference type="InParanoid" id="D3BRX5"/>
<accession>D3BRX5</accession>
<evidence type="ECO:0000256" key="1">
    <source>
        <dbReference type="SAM" id="Coils"/>
    </source>
</evidence>
<dbReference type="EMBL" id="ADBJ01000051">
    <property type="protein sequence ID" value="EFA75712.1"/>
    <property type="molecule type" value="Genomic_DNA"/>
</dbReference>
<dbReference type="RefSeq" id="XP_020427846.1">
    <property type="nucleotide sequence ID" value="XM_020581530.1"/>
</dbReference>
<dbReference type="AlphaFoldDB" id="D3BRX5"/>
<comment type="caution">
    <text evidence="2">The sequence shown here is derived from an EMBL/GenBank/DDBJ whole genome shotgun (WGS) entry which is preliminary data.</text>
</comment>
<sequence>MISSGCCGCGNHSCDGCCSYSIKQLTLKLENVTNQLDNLTKEVAEIRASKVTTQVVPVPKHSHSISSLDFTAIPGSQTSVTVTRPSKLVAFVSYHSKAKPNTSVDITSALNGTVMTLGGYTDYPWPLGASLNINDFVNGASITEQVVQPGVYNYDIRARIRPANAGDSTSLANGFAALLVLIPL</sequence>
<dbReference type="Proteomes" id="UP000001396">
    <property type="component" value="Unassembled WGS sequence"/>
</dbReference>
<proteinExistence type="predicted"/>
<dbReference type="GeneID" id="31366234"/>
<name>D3BRX5_HETP5</name>
<organism evidence="2 3">
    <name type="scientific">Heterostelium pallidum (strain ATCC 26659 / Pp 5 / PN500)</name>
    <name type="common">Cellular slime mold</name>
    <name type="synonym">Polysphondylium pallidum</name>
    <dbReference type="NCBI Taxonomy" id="670386"/>
    <lineage>
        <taxon>Eukaryota</taxon>
        <taxon>Amoebozoa</taxon>
        <taxon>Evosea</taxon>
        <taxon>Eumycetozoa</taxon>
        <taxon>Dictyostelia</taxon>
        <taxon>Acytosteliales</taxon>
        <taxon>Acytosteliaceae</taxon>
        <taxon>Heterostelium</taxon>
    </lineage>
</organism>
<protein>
    <submittedName>
        <fullName evidence="2">Uncharacterized protein</fullName>
    </submittedName>
</protein>
<evidence type="ECO:0000313" key="3">
    <source>
        <dbReference type="Proteomes" id="UP000001396"/>
    </source>
</evidence>
<feature type="coiled-coil region" evidence="1">
    <location>
        <begin position="22"/>
        <end position="49"/>
    </location>
</feature>
<evidence type="ECO:0000313" key="2">
    <source>
        <dbReference type="EMBL" id="EFA75712.1"/>
    </source>
</evidence>
<gene>
    <name evidence="2" type="ORF">PPL_10765</name>
</gene>
<keyword evidence="3" id="KW-1185">Reference proteome</keyword>
<reference evidence="2 3" key="1">
    <citation type="journal article" date="2011" name="Genome Res.">
        <title>Phylogeny-wide analysis of social amoeba genomes highlights ancient origins for complex intercellular communication.</title>
        <authorList>
            <person name="Heidel A.J."/>
            <person name="Lawal H.M."/>
            <person name="Felder M."/>
            <person name="Schilde C."/>
            <person name="Helps N.R."/>
            <person name="Tunggal B."/>
            <person name="Rivero F."/>
            <person name="John U."/>
            <person name="Schleicher M."/>
            <person name="Eichinger L."/>
            <person name="Platzer M."/>
            <person name="Noegel A.A."/>
            <person name="Schaap P."/>
            <person name="Gloeckner G."/>
        </authorList>
    </citation>
    <scope>NUCLEOTIDE SEQUENCE [LARGE SCALE GENOMIC DNA]</scope>
    <source>
        <strain evidence="3">ATCC 26659 / Pp 5 / PN500</strain>
    </source>
</reference>